<gene>
    <name evidence="1" type="ORF">PG993_001744</name>
</gene>
<sequence>MQARDIDLEEGWSRHEFQKGLTPVSALPREDVKFMVGLGNRVQMKDFAEWTKAALFVQNIEDGGIFRSVKGDLILGPCFAWEHLPERLAAESVNKRYCKWLGIG</sequence>
<accession>A0ABR1UC89</accession>
<evidence type="ECO:0000313" key="1">
    <source>
        <dbReference type="EMBL" id="KAK8056517.1"/>
    </source>
</evidence>
<dbReference type="EMBL" id="JAQQWK010000001">
    <property type="protein sequence ID" value="KAK8056517.1"/>
    <property type="molecule type" value="Genomic_DNA"/>
</dbReference>
<proteinExistence type="predicted"/>
<organism evidence="1 2">
    <name type="scientific">Apiospora rasikravindrae</name>
    <dbReference type="NCBI Taxonomy" id="990691"/>
    <lineage>
        <taxon>Eukaryota</taxon>
        <taxon>Fungi</taxon>
        <taxon>Dikarya</taxon>
        <taxon>Ascomycota</taxon>
        <taxon>Pezizomycotina</taxon>
        <taxon>Sordariomycetes</taxon>
        <taxon>Xylariomycetidae</taxon>
        <taxon>Amphisphaeriales</taxon>
        <taxon>Apiosporaceae</taxon>
        <taxon>Apiospora</taxon>
    </lineage>
</organism>
<name>A0ABR1UC89_9PEZI</name>
<evidence type="ECO:0000313" key="2">
    <source>
        <dbReference type="Proteomes" id="UP001444661"/>
    </source>
</evidence>
<protein>
    <submittedName>
        <fullName evidence="1">Uncharacterized protein</fullName>
    </submittedName>
</protein>
<comment type="caution">
    <text evidence="1">The sequence shown here is derived from an EMBL/GenBank/DDBJ whole genome shotgun (WGS) entry which is preliminary data.</text>
</comment>
<dbReference type="Proteomes" id="UP001444661">
    <property type="component" value="Unassembled WGS sequence"/>
</dbReference>
<reference evidence="1 2" key="1">
    <citation type="submission" date="2023-01" db="EMBL/GenBank/DDBJ databases">
        <title>Analysis of 21 Apiospora genomes using comparative genomics revels a genus with tremendous synthesis potential of carbohydrate active enzymes and secondary metabolites.</title>
        <authorList>
            <person name="Sorensen T."/>
        </authorList>
    </citation>
    <scope>NUCLEOTIDE SEQUENCE [LARGE SCALE GENOMIC DNA]</scope>
    <source>
        <strain evidence="1 2">CBS 33761</strain>
    </source>
</reference>
<keyword evidence="2" id="KW-1185">Reference proteome</keyword>